<feature type="transmembrane region" description="Helical" evidence="5">
    <location>
        <begin position="6"/>
        <end position="27"/>
    </location>
</feature>
<dbReference type="PANTHER" id="PTHR35814:SF1">
    <property type="entry name" value="GLUTATHIONE S-TRANSFERASE-RELATED"/>
    <property type="match status" value="1"/>
</dbReference>
<evidence type="ECO:0000256" key="3">
    <source>
        <dbReference type="ARBA" id="ARBA00022989"/>
    </source>
</evidence>
<dbReference type="Pfam" id="PF01124">
    <property type="entry name" value="MAPEG"/>
    <property type="match status" value="1"/>
</dbReference>
<evidence type="ECO:0000313" key="6">
    <source>
        <dbReference type="EMBL" id="MBB4798945.1"/>
    </source>
</evidence>
<evidence type="ECO:0000256" key="4">
    <source>
        <dbReference type="ARBA" id="ARBA00023136"/>
    </source>
</evidence>
<name>A0A7W7IS15_9CAUL</name>
<dbReference type="Gene3D" id="1.20.120.550">
    <property type="entry name" value="Membrane associated eicosanoid/glutathione metabolism-like domain"/>
    <property type="match status" value="1"/>
</dbReference>
<evidence type="ECO:0000256" key="5">
    <source>
        <dbReference type="SAM" id="Phobius"/>
    </source>
</evidence>
<dbReference type="InterPro" id="IPR023352">
    <property type="entry name" value="MAPEG-like_dom_sf"/>
</dbReference>
<keyword evidence="2 5" id="KW-0812">Transmembrane</keyword>
<accession>A0A7W7IS15</accession>
<protein>
    <submittedName>
        <fullName evidence="6">Putative membrane protein YecN with MAPEG domain</fullName>
    </submittedName>
</protein>
<feature type="transmembrane region" description="Helical" evidence="5">
    <location>
        <begin position="77"/>
        <end position="99"/>
    </location>
</feature>
<dbReference type="PANTHER" id="PTHR35814">
    <property type="match status" value="1"/>
</dbReference>
<keyword evidence="4 5" id="KW-0472">Membrane</keyword>
<keyword evidence="7" id="KW-1185">Reference proteome</keyword>
<proteinExistence type="predicted"/>
<comment type="subcellular location">
    <subcellularLocation>
        <location evidence="1">Membrane</location>
    </subcellularLocation>
</comment>
<evidence type="ECO:0000256" key="1">
    <source>
        <dbReference type="ARBA" id="ARBA00004370"/>
    </source>
</evidence>
<evidence type="ECO:0000313" key="7">
    <source>
        <dbReference type="Proteomes" id="UP000539957"/>
    </source>
</evidence>
<dbReference type="AlphaFoldDB" id="A0A7W7IS15"/>
<dbReference type="SUPFAM" id="SSF161084">
    <property type="entry name" value="MAPEG domain-like"/>
    <property type="match status" value="1"/>
</dbReference>
<gene>
    <name evidence="6" type="ORF">HNP32_002699</name>
</gene>
<dbReference type="EMBL" id="JACHKY010000004">
    <property type="protein sequence ID" value="MBB4798945.1"/>
    <property type="molecule type" value="Genomic_DNA"/>
</dbReference>
<evidence type="ECO:0000256" key="2">
    <source>
        <dbReference type="ARBA" id="ARBA00022692"/>
    </source>
</evidence>
<dbReference type="GO" id="GO:0016020">
    <property type="term" value="C:membrane"/>
    <property type="evidence" value="ECO:0007669"/>
    <property type="project" value="UniProtKB-SubCell"/>
</dbReference>
<comment type="caution">
    <text evidence="6">The sequence shown here is derived from an EMBL/GenBank/DDBJ whole genome shotgun (WGS) entry which is preliminary data.</text>
</comment>
<organism evidence="6 7">
    <name type="scientific">Brevundimonas bullata</name>
    <dbReference type="NCBI Taxonomy" id="13160"/>
    <lineage>
        <taxon>Bacteria</taxon>
        <taxon>Pseudomonadati</taxon>
        <taxon>Pseudomonadota</taxon>
        <taxon>Alphaproteobacteria</taxon>
        <taxon>Caulobacterales</taxon>
        <taxon>Caulobacteraceae</taxon>
        <taxon>Brevundimonas</taxon>
    </lineage>
</organism>
<feature type="transmembrane region" description="Helical" evidence="5">
    <location>
        <begin position="111"/>
        <end position="130"/>
    </location>
</feature>
<reference evidence="6 7" key="1">
    <citation type="submission" date="2020-08" db="EMBL/GenBank/DDBJ databases">
        <title>Functional genomics of gut bacteria from endangered species of beetles.</title>
        <authorList>
            <person name="Carlos-Shanley C."/>
        </authorList>
    </citation>
    <scope>NUCLEOTIDE SEQUENCE [LARGE SCALE GENOMIC DNA]</scope>
    <source>
        <strain evidence="6 7">S00123</strain>
    </source>
</reference>
<dbReference type="Proteomes" id="UP000539957">
    <property type="component" value="Unassembled WGS sequence"/>
</dbReference>
<sequence>MVPSIQAATLWGGLLILLLLVLSSVVVSRRRRHLIEFGDGGNPEMTPAVRAFGNAAEYIPAGICGLILLAFVGAPPLLIHGVGGVLFAGRAIHALGLLFQKGPSLGRVTGMVLTWLALLVASVSLIAWSVI</sequence>
<keyword evidence="3 5" id="KW-1133">Transmembrane helix</keyword>
<dbReference type="InterPro" id="IPR001129">
    <property type="entry name" value="Membr-assoc_MAPEG"/>
</dbReference>